<dbReference type="Pfam" id="PF20155">
    <property type="entry name" value="TMP_3"/>
    <property type="match status" value="1"/>
</dbReference>
<reference evidence="4 5" key="1">
    <citation type="submission" date="2019-11" db="EMBL/GenBank/DDBJ databases">
        <title>The genome sequence of Methylocystis heyeri.</title>
        <authorList>
            <person name="Oshkin I.Y."/>
            <person name="Miroshnikov K."/>
            <person name="Dedysh S.N."/>
        </authorList>
    </citation>
    <scope>NUCLEOTIDE SEQUENCE [LARGE SCALE GENOMIC DNA]</scope>
    <source>
        <strain evidence="4 5">H2</strain>
    </source>
</reference>
<evidence type="ECO:0000256" key="1">
    <source>
        <dbReference type="SAM" id="MobiDB-lite"/>
    </source>
</evidence>
<keyword evidence="5" id="KW-1185">Reference proteome</keyword>
<gene>
    <name evidence="4" type="ORF">H2LOC_013710</name>
</gene>
<organism evidence="4 5">
    <name type="scientific">Methylocystis heyeri</name>
    <dbReference type="NCBI Taxonomy" id="391905"/>
    <lineage>
        <taxon>Bacteria</taxon>
        <taxon>Pseudomonadati</taxon>
        <taxon>Pseudomonadota</taxon>
        <taxon>Alphaproteobacteria</taxon>
        <taxon>Hyphomicrobiales</taxon>
        <taxon>Methylocystaceae</taxon>
        <taxon>Methylocystis</taxon>
    </lineage>
</organism>
<feature type="domain" description="Tape measure protein N-terminal" evidence="3">
    <location>
        <begin position="82"/>
        <end position="273"/>
    </location>
</feature>
<dbReference type="InterPro" id="IPR042047">
    <property type="entry name" value="SleB_dom1"/>
</dbReference>
<proteinExistence type="predicted"/>
<dbReference type="Proteomes" id="UP000309061">
    <property type="component" value="Chromosome"/>
</dbReference>
<evidence type="ECO:0000313" key="4">
    <source>
        <dbReference type="EMBL" id="QGM46664.1"/>
    </source>
</evidence>
<protein>
    <submittedName>
        <fullName evidence="4">Tape measure protein</fullName>
    </submittedName>
</protein>
<feature type="region of interest" description="Disordered" evidence="1">
    <location>
        <begin position="739"/>
        <end position="760"/>
    </location>
</feature>
<dbReference type="Pfam" id="PF07486">
    <property type="entry name" value="Hydrolase_2"/>
    <property type="match status" value="1"/>
</dbReference>
<name>A0A6B8KDZ3_9HYPH</name>
<evidence type="ECO:0000259" key="3">
    <source>
        <dbReference type="Pfam" id="PF20155"/>
    </source>
</evidence>
<dbReference type="InterPro" id="IPR011105">
    <property type="entry name" value="Cell_wall_hydrolase_SleB"/>
</dbReference>
<feature type="compositionally biased region" description="Low complexity" evidence="1">
    <location>
        <begin position="982"/>
        <end position="992"/>
    </location>
</feature>
<dbReference type="RefSeq" id="WP_136496888.1">
    <property type="nucleotide sequence ID" value="NZ_CP046052.1"/>
</dbReference>
<feature type="region of interest" description="Disordered" evidence="1">
    <location>
        <begin position="527"/>
        <end position="550"/>
    </location>
</feature>
<dbReference type="KEGG" id="mhey:H2LOC_013710"/>
<dbReference type="InterPro" id="IPR013491">
    <property type="entry name" value="Tape_meas_N"/>
</dbReference>
<accession>A0A6B8KDZ3</accession>
<dbReference type="NCBIfam" id="TIGR02675">
    <property type="entry name" value="tape_meas_nterm"/>
    <property type="match status" value="1"/>
</dbReference>
<dbReference type="EMBL" id="CP046052">
    <property type="protein sequence ID" value="QGM46664.1"/>
    <property type="molecule type" value="Genomic_DNA"/>
</dbReference>
<sequence>MASDEQVLLTSLEARIINFEKAFARASRVADSSWSAIEARGKAGAAKMEAHVAQATKGMHDKFSEMGKEIGVIFAEGLGIRELQKMADEWTAFSGRIAATGVATEDLHDKLQQLSDIAIRSHASLEQVGKVYTAVGRGAKEVGANEAQAVQVTETLMKAFALGGQPVETTNAAILEFSHALGAGRANMQEFNKLAFEAPILMDAIAKELGISASKLHEYMKEGGEVTSAQMIKAILHAKEQIEQQFGKLKPTIEQSLAGLETAMSRWIGQTDEGIGVTKTISEAIQGLGHNIDIVAPSALALAAALALAFSPQSVAFGGIAAAVIAIAGFSDKIHPIAGEMTTLADLVRAAFELVKEAGGEAAAFLEEKFAQASKLLSDIFSGVGVPLETFLTVVKTLGNAVITVFVGTAEGIKASWQNLGPAIGDITLSMVNKIIENVEWMANKVVESLNSISDLMKRFTGVDLGHASTIDLGRVQNGFVGAGKAAGDAFEQGFKSAAKDYIGGMLGLPEKELKALEDKAKEIARQREEAAKKPKKDEGSLGQTLKDSEDPKKIKAYNELLTKQKEFIQNQEIQLKAAQMQEHEGAVLVKEQELWNEAASKGIELTEKQKEELHKMAEAGVTAQENVKSFQDLKQSTKELSDALSSELGGALDKIVTRSAKLRDVLRELAVALLKMVMEAALLGKGPLAGVMGLKEQGGLLNLNAIDKSLFKSIVPGLNPATSGTALKQIMPPDPLQALKTKPKTPATTEAPAASATGAKEATKLSLPDMNIGSAAKAIPGAANSISLTPKEILDLKKTVLTEWVPGQGDMQGKGIIDTILNRRASGHWGDSVTDVVNARKQFSAINGGIAFNGKVARGVDDIPNSALDTARGRQSSSLVDRWLAERAAGAKSVVGDHLNYANRAASTPNNWAWIDTLKGPKFGEHVHGTTEELQKYRPGEFGVKLANSDKHIDQTATGSISKEVEQAAKQAEEAQRKLAEQAQKAAQATKDVTTPLQSMDTGISKLAGSLQEGAPATNTFAGSIEKLLGKLLGGGGEGLGGLGGALGGALGLAEGGMVHGPGTSTSDSIPAMLSHGEFVVNAAATSKHGRILHAINEGRVPRFAAGGFVDGGLASYAVNNNQQSSVTHNNQRTVSQTLHLQAKDADSFRRSQGQIAAVAGAALSQAAARWR</sequence>
<feature type="region of interest" description="Disordered" evidence="1">
    <location>
        <begin position="979"/>
        <end position="998"/>
    </location>
</feature>
<dbReference type="Gene3D" id="1.10.10.2520">
    <property type="entry name" value="Cell wall hydrolase SleB, domain 1"/>
    <property type="match status" value="1"/>
</dbReference>
<feature type="domain" description="Cell wall hydrolase SleB" evidence="2">
    <location>
        <begin position="819"/>
        <end position="928"/>
    </location>
</feature>
<evidence type="ECO:0000313" key="5">
    <source>
        <dbReference type="Proteomes" id="UP000309061"/>
    </source>
</evidence>
<dbReference type="AlphaFoldDB" id="A0A6B8KDZ3"/>
<feature type="compositionally biased region" description="Basic and acidic residues" evidence="1">
    <location>
        <begin position="527"/>
        <end position="540"/>
    </location>
</feature>
<dbReference type="OrthoDB" id="38641at2"/>
<dbReference type="GO" id="GO:0016787">
    <property type="term" value="F:hydrolase activity"/>
    <property type="evidence" value="ECO:0007669"/>
    <property type="project" value="InterPro"/>
</dbReference>
<evidence type="ECO:0000259" key="2">
    <source>
        <dbReference type="Pfam" id="PF07486"/>
    </source>
</evidence>